<dbReference type="RefSeq" id="XP_003677791.1">
    <property type="nucleotide sequence ID" value="XM_003677743.1"/>
</dbReference>
<name>G0VIW5_NAUCA</name>
<dbReference type="KEGG" id="ncs:NCAS_0H01320"/>
<dbReference type="EMBL" id="HE576759">
    <property type="protein sequence ID" value="CCC71442.1"/>
    <property type="molecule type" value="Genomic_DNA"/>
</dbReference>
<evidence type="ECO:0000313" key="6">
    <source>
        <dbReference type="Proteomes" id="UP000001640"/>
    </source>
</evidence>
<evidence type="ECO:0000256" key="2">
    <source>
        <dbReference type="ARBA" id="ARBA00022884"/>
    </source>
</evidence>
<organism evidence="5 6">
    <name type="scientific">Naumovozyma castellii</name>
    <name type="common">Yeast</name>
    <name type="synonym">Saccharomyces castellii</name>
    <dbReference type="NCBI Taxonomy" id="27288"/>
    <lineage>
        <taxon>Eukaryota</taxon>
        <taxon>Fungi</taxon>
        <taxon>Dikarya</taxon>
        <taxon>Ascomycota</taxon>
        <taxon>Saccharomycotina</taxon>
        <taxon>Saccharomycetes</taxon>
        <taxon>Saccharomycetales</taxon>
        <taxon>Saccharomycetaceae</taxon>
        <taxon>Naumovozyma</taxon>
    </lineage>
</organism>
<dbReference type="Proteomes" id="UP000001640">
    <property type="component" value="Chromosome 8"/>
</dbReference>
<dbReference type="SUPFAM" id="SSF54791">
    <property type="entry name" value="Eukaryotic type KH-domain (KH-domain type I)"/>
    <property type="match status" value="3"/>
</dbReference>
<dbReference type="OMA" id="TISTRKM"/>
<gene>
    <name evidence="5" type="primary">NCAS0H01320</name>
    <name evidence="5" type="ordered locus">NCAS_0H01320</name>
</gene>
<dbReference type="InterPro" id="IPR004088">
    <property type="entry name" value="KH_dom_type_1"/>
</dbReference>
<accession>G0VIW5</accession>
<dbReference type="GO" id="GO:0003723">
    <property type="term" value="F:RNA binding"/>
    <property type="evidence" value="ECO:0007669"/>
    <property type="project" value="UniProtKB-UniRule"/>
</dbReference>
<dbReference type="OrthoDB" id="1937934at2759"/>
<dbReference type="Pfam" id="PF00013">
    <property type="entry name" value="KH_1"/>
    <property type="match status" value="3"/>
</dbReference>
<dbReference type="CDD" id="cd00105">
    <property type="entry name" value="KH-I"/>
    <property type="match status" value="1"/>
</dbReference>
<dbReference type="eggNOG" id="KOG2190">
    <property type="taxonomic scope" value="Eukaryota"/>
</dbReference>
<keyword evidence="2 3" id="KW-0694">RNA-binding</keyword>
<dbReference type="PANTHER" id="PTHR10288">
    <property type="entry name" value="KH DOMAIN CONTAINING RNA BINDING PROTEIN"/>
    <property type="match status" value="1"/>
</dbReference>
<dbReference type="InParanoid" id="G0VIW5"/>
<evidence type="ECO:0000256" key="3">
    <source>
        <dbReference type="PROSITE-ProRule" id="PRU00117"/>
    </source>
</evidence>
<reference evidence="5 6" key="1">
    <citation type="journal article" date="2011" name="Proc. Natl. Acad. Sci. U.S.A.">
        <title>Evolutionary erosion of yeast sex chromosomes by mating-type switching accidents.</title>
        <authorList>
            <person name="Gordon J.L."/>
            <person name="Armisen D."/>
            <person name="Proux-Wera E."/>
            <person name="Oheigeartaigh S.S."/>
            <person name="Byrne K.P."/>
            <person name="Wolfe K.H."/>
        </authorList>
    </citation>
    <scope>NUCLEOTIDE SEQUENCE [LARGE SCALE GENOMIC DNA]</scope>
    <source>
        <strain evidence="6">ATCC 76901 / BCRC 22586 / CBS 4309 / NBRC 1992 / NRRL Y-12630</strain>
    </source>
</reference>
<dbReference type="Gene3D" id="3.30.1370.10">
    <property type="entry name" value="K Homology domain, type 1"/>
    <property type="match status" value="3"/>
</dbReference>
<dbReference type="GeneID" id="96905121"/>
<dbReference type="HOGENOM" id="CLU_022670_9_0_1"/>
<evidence type="ECO:0000256" key="1">
    <source>
        <dbReference type="ARBA" id="ARBA00022737"/>
    </source>
</evidence>
<dbReference type="AlphaFoldDB" id="G0VIW5"/>
<dbReference type="STRING" id="1064592.G0VIW5"/>
<feature type="domain" description="K Homology" evidence="4">
    <location>
        <begin position="104"/>
        <end position="175"/>
    </location>
</feature>
<protein>
    <recommendedName>
        <fullName evidence="4">K Homology domain-containing protein</fullName>
    </recommendedName>
</protein>
<evidence type="ECO:0000313" key="5">
    <source>
        <dbReference type="EMBL" id="CCC71442.1"/>
    </source>
</evidence>
<sequence length="342" mass="38498">MDDEKYLIEERARIERLLKEEVLEMRALMLDETTKLIIGDGSETIRQLRAESDVKIWFSKQVYGNEHRILFVKGLAENVAQTFGSIARILAMATSPNAVDINAVHVEIKFLFPNPVVGRIIGKGGLNVKEITKASAAIVKKSYHFLEGSTDRLVSIYGVPNSIHIATYYMAEAYFKTVAYGIDLSREIPYQPREGPVKEVSEIIIDRSDTKSPTLYAVPQPSIKKRRRSDFSDHEDDVRPGHLMRIPNLEIQSIEPSKSGNLLSNITKVVTYPDKYSSKVIGREGTYINMLRESTSCSIRLKSPDDKEDLAIISIRGPPLCVDAALLLIAHRIELSKRLLDE</sequence>
<dbReference type="InterPro" id="IPR004087">
    <property type="entry name" value="KH_dom"/>
</dbReference>
<dbReference type="CDD" id="cd22455">
    <property type="entry name" value="KH-I_Rnc1_rpt1"/>
    <property type="match status" value="1"/>
</dbReference>
<dbReference type="InterPro" id="IPR036612">
    <property type="entry name" value="KH_dom_type_1_sf"/>
</dbReference>
<feature type="domain" description="K Homology" evidence="4">
    <location>
        <begin position="21"/>
        <end position="91"/>
    </location>
</feature>
<evidence type="ECO:0000259" key="4">
    <source>
        <dbReference type="SMART" id="SM00322"/>
    </source>
</evidence>
<reference key="2">
    <citation type="submission" date="2011-08" db="EMBL/GenBank/DDBJ databases">
        <title>Genome sequence of Naumovozyma castellii.</title>
        <authorList>
            <person name="Gordon J.L."/>
            <person name="Armisen D."/>
            <person name="Proux-Wera E."/>
            <person name="OhEigeartaigh S.S."/>
            <person name="Byrne K.P."/>
            <person name="Wolfe K.H."/>
        </authorList>
    </citation>
    <scope>NUCLEOTIDE SEQUENCE</scope>
    <source>
        <strain>Type strain:CBS 4309</strain>
    </source>
</reference>
<dbReference type="SMART" id="SM00322">
    <property type="entry name" value="KH"/>
    <property type="match status" value="3"/>
</dbReference>
<proteinExistence type="predicted"/>
<keyword evidence="1" id="KW-0677">Repeat</keyword>
<feature type="domain" description="K Homology" evidence="4">
    <location>
        <begin position="264"/>
        <end position="334"/>
    </location>
</feature>
<dbReference type="PROSITE" id="PS50084">
    <property type="entry name" value="KH_TYPE_1"/>
    <property type="match status" value="3"/>
</dbReference>
<keyword evidence="6" id="KW-1185">Reference proteome</keyword>